<feature type="domain" description="cGAS/DncV-like nucleotidyltransferase C-terminal helical" evidence="5">
    <location>
        <begin position="174"/>
        <end position="290"/>
    </location>
</feature>
<evidence type="ECO:0000259" key="5">
    <source>
        <dbReference type="Pfam" id="PF26305"/>
    </source>
</evidence>
<keyword evidence="2" id="KW-0548">Nucleotidyltransferase</keyword>
<keyword evidence="1" id="KW-0808">Transferase</keyword>
<dbReference type="Gene3D" id="3.30.460.10">
    <property type="entry name" value="Beta Polymerase, domain 2"/>
    <property type="match status" value="1"/>
</dbReference>
<evidence type="ECO:0000256" key="1">
    <source>
        <dbReference type="ARBA" id="ARBA00022679"/>
    </source>
</evidence>
<sequence length="291" mass="33073">MAISESQLQTWSNQGAIISAQNTHQSIRNALQSYQWSSNIAYNSYLQGSYRNSTNIRGDSDVDLVVELTSGFYSNLTAEEKFQLGMTSADYTWAAFRQDVIAALSKYYGSQHVDTSGSKSIKLLPNSGRLKADIVVAATYKHYEKMKLVAEGMTFWTVPGGQQICNFPRRHYDNGAAKNSNQQTRGWYKPTVRVFKNARSRINTGLLFPRQFPSYFIECLLYNVPSNKFGVSFQSTFTSSLNWLSTELNSGNWQRFVCQNEMSYLFGNSSVQWNIDDARDYVGKLINLWNT</sequence>
<evidence type="ECO:0000313" key="6">
    <source>
        <dbReference type="EMBL" id="MUL36070.1"/>
    </source>
</evidence>
<dbReference type="RefSeq" id="WP_105220976.1">
    <property type="nucleotide sequence ID" value="NZ_CAWNSU010000074.1"/>
</dbReference>
<keyword evidence="7" id="KW-1185">Reference proteome</keyword>
<name>A0A6N8FSF9_9CHRO</name>
<dbReference type="SUPFAM" id="SSF81301">
    <property type="entry name" value="Nucleotidyltransferase"/>
    <property type="match status" value="1"/>
</dbReference>
<dbReference type="PROSITE" id="PS50152">
    <property type="entry name" value="25A_SYNTH_3"/>
    <property type="match status" value="1"/>
</dbReference>
<accession>A0A6N8FSF9</accession>
<dbReference type="Proteomes" id="UP000441797">
    <property type="component" value="Unassembled WGS sequence"/>
</dbReference>
<dbReference type="OrthoDB" id="8264173at2"/>
<keyword evidence="4" id="KW-0051">Antiviral defense</keyword>
<evidence type="ECO:0000256" key="3">
    <source>
        <dbReference type="ARBA" id="ARBA00022741"/>
    </source>
</evidence>
<dbReference type="Pfam" id="PF26305">
    <property type="entry name" value="CD_NTase_C"/>
    <property type="match status" value="1"/>
</dbReference>
<dbReference type="InterPro" id="IPR043519">
    <property type="entry name" value="NT_sf"/>
</dbReference>
<comment type="caution">
    <text evidence="6">The sequence shown here is derived from an EMBL/GenBank/DDBJ whole genome shotgun (WGS) entry which is preliminary data.</text>
</comment>
<gene>
    <name evidence="6" type="ORF">BWI75_06825</name>
</gene>
<dbReference type="AlphaFoldDB" id="A0A6N8FSF9"/>
<evidence type="ECO:0000256" key="4">
    <source>
        <dbReference type="ARBA" id="ARBA00023118"/>
    </source>
</evidence>
<protein>
    <recommendedName>
        <fullName evidence="5">cGAS/DncV-like nucleotidyltransferase C-terminal helical domain-containing protein</fullName>
    </recommendedName>
</protein>
<organism evidence="6 7">
    <name type="scientific">Gloeocapsopsis dulcis AAB1 = 1H9</name>
    <dbReference type="NCBI Taxonomy" id="1433147"/>
    <lineage>
        <taxon>Bacteria</taxon>
        <taxon>Bacillati</taxon>
        <taxon>Cyanobacteriota</taxon>
        <taxon>Cyanophyceae</taxon>
        <taxon>Oscillatoriophycideae</taxon>
        <taxon>Chroococcales</taxon>
        <taxon>Chroococcaceae</taxon>
        <taxon>Gloeocapsopsis</taxon>
        <taxon>Gloeocapsopsis dulcis</taxon>
    </lineage>
</organism>
<dbReference type="InterPro" id="IPR058909">
    <property type="entry name" value="CD_NTase_C"/>
</dbReference>
<keyword evidence="3" id="KW-0547">Nucleotide-binding</keyword>
<reference evidence="6 7" key="1">
    <citation type="journal article" date="2019" name="Front. Microbiol.">
        <title>Genomic Features for Desiccation Tolerance and Sugar Biosynthesis in the Extremophile Gloeocapsopsis sp. UTEX B3054.</title>
        <authorList>
            <person name="Urrejola C."/>
            <person name="Alcorta J."/>
            <person name="Salas L."/>
            <person name="Vasquez M."/>
            <person name="Polz M.F."/>
            <person name="Vicuna R."/>
            <person name="Diez B."/>
        </authorList>
    </citation>
    <scope>NUCLEOTIDE SEQUENCE [LARGE SCALE GENOMIC DNA]</scope>
    <source>
        <strain evidence="6 7">1H9</strain>
    </source>
</reference>
<dbReference type="GO" id="GO:0016779">
    <property type="term" value="F:nucleotidyltransferase activity"/>
    <property type="evidence" value="ECO:0007669"/>
    <property type="project" value="InterPro"/>
</dbReference>
<dbReference type="CDD" id="cd05400">
    <property type="entry name" value="NT_2-5OAS_ClassI-CCAase"/>
    <property type="match status" value="1"/>
</dbReference>
<evidence type="ECO:0000313" key="7">
    <source>
        <dbReference type="Proteomes" id="UP000441797"/>
    </source>
</evidence>
<dbReference type="InterPro" id="IPR006116">
    <property type="entry name" value="NT_2-5OAS_ClassI-CCAase"/>
</dbReference>
<evidence type="ECO:0000256" key="2">
    <source>
        <dbReference type="ARBA" id="ARBA00022695"/>
    </source>
</evidence>
<dbReference type="EMBL" id="NAPY01000008">
    <property type="protein sequence ID" value="MUL36070.1"/>
    <property type="molecule type" value="Genomic_DNA"/>
</dbReference>
<proteinExistence type="predicted"/>
<dbReference type="GO" id="GO:0051607">
    <property type="term" value="P:defense response to virus"/>
    <property type="evidence" value="ECO:0007669"/>
    <property type="project" value="UniProtKB-KW"/>
</dbReference>